<dbReference type="InterPro" id="IPR001387">
    <property type="entry name" value="Cro/C1-type_HTH"/>
</dbReference>
<dbReference type="EMBL" id="CP009302">
    <property type="protein sequence ID" value="AJC11890.1"/>
    <property type="molecule type" value="Genomic_DNA"/>
</dbReference>
<evidence type="ECO:0000259" key="3">
    <source>
        <dbReference type="PROSITE" id="PS50943"/>
    </source>
</evidence>
<reference evidence="4 5" key="2">
    <citation type="journal article" date="2015" name="Genome Announc.">
        <title>Complete Genome Sequence of Coriobacteriaceae Strain 68-1-3, a Novel Mucus-Degrading Isolate from the Swine Intestinal Tract.</title>
        <authorList>
            <person name="Looft T."/>
            <person name="Bayles D.O."/>
            <person name="Alt D.P."/>
            <person name="Stanton T.B."/>
        </authorList>
    </citation>
    <scope>NUCLEOTIDE SEQUENCE [LARGE SCALE GENOMIC DNA]</scope>
    <source>
        <strain evidence="4 5">68-1-3</strain>
    </source>
</reference>
<dbReference type="Pfam" id="PF01381">
    <property type="entry name" value="HTH_3"/>
    <property type="match status" value="1"/>
</dbReference>
<accession>A0A0A8B3B0</accession>
<dbReference type="Gene3D" id="1.10.260.40">
    <property type="entry name" value="lambda repressor-like DNA-binding domains"/>
    <property type="match status" value="1"/>
</dbReference>
<dbReference type="PANTHER" id="PTHR46558:SF3">
    <property type="entry name" value="TRANSCRIPTIONAL REGULATOR"/>
    <property type="match status" value="1"/>
</dbReference>
<evidence type="ECO:0000313" key="4">
    <source>
        <dbReference type="EMBL" id="AJC11890.1"/>
    </source>
</evidence>
<keyword evidence="2" id="KW-1133">Transmembrane helix</keyword>
<keyword evidence="1" id="KW-0238">DNA-binding</keyword>
<name>A0A0A8B3B0_9ACTN</name>
<dbReference type="KEGG" id="cbac:JI75_03605"/>
<sequence length="169" mass="18604">MLSENIRAVRESRGLSQEELAIKLNVVRQTVSKWERGLSVPDSDMLVSMSEVLDASVGALLGETVSEPEADNLSAIAEKLQVVDLQLARGRKLWRRLVRGTLLALAIAIVLVFACLILLGSPYSYWDFSDPELAVAGALYHGFEWAFVRIAPIVLVAAIAGLFLLRKRE</sequence>
<organism evidence="4 5">
    <name type="scientific">Berryella intestinalis</name>
    <dbReference type="NCBI Taxonomy" id="1531429"/>
    <lineage>
        <taxon>Bacteria</taxon>
        <taxon>Bacillati</taxon>
        <taxon>Actinomycetota</taxon>
        <taxon>Coriobacteriia</taxon>
        <taxon>Eggerthellales</taxon>
        <taxon>Eggerthellaceae</taxon>
        <taxon>Berryella</taxon>
    </lineage>
</organism>
<keyword evidence="2" id="KW-0812">Transmembrane</keyword>
<gene>
    <name evidence="4" type="ORF">JI75_03605</name>
</gene>
<dbReference type="PROSITE" id="PS50943">
    <property type="entry name" value="HTH_CROC1"/>
    <property type="match status" value="1"/>
</dbReference>
<keyword evidence="2" id="KW-0472">Membrane</keyword>
<dbReference type="SUPFAM" id="SSF47413">
    <property type="entry name" value="lambda repressor-like DNA-binding domains"/>
    <property type="match status" value="1"/>
</dbReference>
<dbReference type="HOGENOM" id="CLU_066192_2_6_11"/>
<dbReference type="RefSeq" id="WP_039688795.1">
    <property type="nucleotide sequence ID" value="NZ_CP009302.1"/>
</dbReference>
<dbReference type="CDD" id="cd00093">
    <property type="entry name" value="HTH_XRE"/>
    <property type="match status" value="1"/>
</dbReference>
<feature type="transmembrane region" description="Helical" evidence="2">
    <location>
        <begin position="146"/>
        <end position="165"/>
    </location>
</feature>
<feature type="domain" description="HTH cro/C1-type" evidence="3">
    <location>
        <begin position="6"/>
        <end position="60"/>
    </location>
</feature>
<evidence type="ECO:0000256" key="2">
    <source>
        <dbReference type="SAM" id="Phobius"/>
    </source>
</evidence>
<dbReference type="SMART" id="SM00530">
    <property type="entry name" value="HTH_XRE"/>
    <property type="match status" value="1"/>
</dbReference>
<dbReference type="Proteomes" id="UP000031121">
    <property type="component" value="Chromosome"/>
</dbReference>
<feature type="transmembrane region" description="Helical" evidence="2">
    <location>
        <begin position="101"/>
        <end position="126"/>
    </location>
</feature>
<dbReference type="STRING" id="1531429.JI75_03605"/>
<dbReference type="GO" id="GO:0003677">
    <property type="term" value="F:DNA binding"/>
    <property type="evidence" value="ECO:0007669"/>
    <property type="project" value="UniProtKB-KW"/>
</dbReference>
<proteinExistence type="predicted"/>
<dbReference type="OrthoDB" id="9801008at2"/>
<dbReference type="PANTHER" id="PTHR46558">
    <property type="entry name" value="TRACRIPTIONAL REGULATORY PROTEIN-RELATED-RELATED"/>
    <property type="match status" value="1"/>
</dbReference>
<keyword evidence="5" id="KW-1185">Reference proteome</keyword>
<dbReference type="AlphaFoldDB" id="A0A0A8B3B0"/>
<protein>
    <submittedName>
        <fullName evidence="4">Transcriptional regulator</fullName>
    </submittedName>
</protein>
<reference evidence="5" key="1">
    <citation type="submission" date="2014-08" db="EMBL/GenBank/DDBJ databases">
        <title>Coriobacteriaceae sp. complete genome.</title>
        <authorList>
            <person name="Looft T."/>
            <person name="Bayles D.O."/>
            <person name="Stanton T.B."/>
        </authorList>
    </citation>
    <scope>NUCLEOTIDE SEQUENCE [LARGE SCALE GENOMIC DNA]</scope>
    <source>
        <strain evidence="5">68-1-3</strain>
    </source>
</reference>
<evidence type="ECO:0000256" key="1">
    <source>
        <dbReference type="ARBA" id="ARBA00023125"/>
    </source>
</evidence>
<evidence type="ECO:0000313" key="5">
    <source>
        <dbReference type="Proteomes" id="UP000031121"/>
    </source>
</evidence>
<dbReference type="InterPro" id="IPR010982">
    <property type="entry name" value="Lambda_DNA-bd_dom_sf"/>
</dbReference>